<dbReference type="AlphaFoldDB" id="A0A8S1SCK8"/>
<dbReference type="GO" id="GO:0030246">
    <property type="term" value="F:carbohydrate binding"/>
    <property type="evidence" value="ECO:0007669"/>
    <property type="project" value="InterPro"/>
</dbReference>
<accession>A0A8S1SCK8</accession>
<proteinExistence type="predicted"/>
<evidence type="ECO:0000313" key="2">
    <source>
        <dbReference type="EMBL" id="CAD8137783.1"/>
    </source>
</evidence>
<dbReference type="Pfam" id="PF09458">
    <property type="entry name" value="H_lectin"/>
    <property type="match status" value="1"/>
</dbReference>
<dbReference type="OrthoDB" id="317456at2759"/>
<keyword evidence="3" id="KW-1185">Reference proteome</keyword>
<sequence length="416" mass="47989">MYFQIKIIPIIVNLVSSIIVYDTRVFKGFDNYPIFSCAGTSQTSQIVFSDTFPEIPKIIISLEEIDTNINNSGFILEITDVQLTYFNITISCPYQSVYAIRFKWYAICGGGLQVINYISSGGIVNNTFPHSMSNPKYGFVSLTGFLYNGQIDFLLQVSKLTSSSISVEINQVAGKFPNLLKIGYQVVISQYEIINLGLQYAPQNFISQTIQQICSQWFIFNLQGVNFQNSDNFRLNLTYNNSADIISYEFGKWIGQYTGSYHSQLLFSYQNIYFSCALIKTKMKLISAININDLPEKKIVFIDLNLQYINEGIYNLILNKTLSYMQLEVAMKSFERKFIQSSIHSQENYNHLQSHVIKYKYEKIFNFMTFYLAFTSPNYEQQKLKIIITTGSIELVQVFQNCIQEMTILKFEYIDI</sequence>
<evidence type="ECO:0000259" key="1">
    <source>
        <dbReference type="Pfam" id="PF09458"/>
    </source>
</evidence>
<protein>
    <recommendedName>
        <fullName evidence="1">H-type lectin domain-containing protein</fullName>
    </recommendedName>
</protein>
<gene>
    <name evidence="2" type="ORF">POCTA_138.1.T0090014</name>
</gene>
<dbReference type="Proteomes" id="UP000683925">
    <property type="component" value="Unassembled WGS sequence"/>
</dbReference>
<dbReference type="InterPro" id="IPR019019">
    <property type="entry name" value="H-type_lectin_domain"/>
</dbReference>
<organism evidence="2 3">
    <name type="scientific">Paramecium octaurelia</name>
    <dbReference type="NCBI Taxonomy" id="43137"/>
    <lineage>
        <taxon>Eukaryota</taxon>
        <taxon>Sar</taxon>
        <taxon>Alveolata</taxon>
        <taxon>Ciliophora</taxon>
        <taxon>Intramacronucleata</taxon>
        <taxon>Oligohymenophorea</taxon>
        <taxon>Peniculida</taxon>
        <taxon>Parameciidae</taxon>
        <taxon>Paramecium</taxon>
    </lineage>
</organism>
<feature type="domain" description="H-type lectin" evidence="1">
    <location>
        <begin position="44"/>
        <end position="107"/>
    </location>
</feature>
<dbReference type="GO" id="GO:0007155">
    <property type="term" value="P:cell adhesion"/>
    <property type="evidence" value="ECO:0007669"/>
    <property type="project" value="InterPro"/>
</dbReference>
<name>A0A8S1SCK8_PAROT</name>
<reference evidence="2" key="1">
    <citation type="submission" date="2021-01" db="EMBL/GenBank/DDBJ databases">
        <authorList>
            <consortium name="Genoscope - CEA"/>
            <person name="William W."/>
        </authorList>
    </citation>
    <scope>NUCLEOTIDE SEQUENCE</scope>
</reference>
<evidence type="ECO:0000313" key="3">
    <source>
        <dbReference type="Proteomes" id="UP000683925"/>
    </source>
</evidence>
<comment type="caution">
    <text evidence="2">The sequence shown here is derived from an EMBL/GenBank/DDBJ whole genome shotgun (WGS) entry which is preliminary data.</text>
</comment>
<dbReference type="EMBL" id="CAJJDP010000008">
    <property type="protein sequence ID" value="CAD8137783.1"/>
    <property type="molecule type" value="Genomic_DNA"/>
</dbReference>